<protein>
    <recommendedName>
        <fullName evidence="3">LAGLIDADG homing endonuclease</fullName>
    </recommendedName>
</protein>
<dbReference type="Proteomes" id="UP001054837">
    <property type="component" value="Unassembled WGS sequence"/>
</dbReference>
<sequence length="175" mass="20573">MNYFPNNTPDHFRTKLARPITLNGEWECCLTEATIPGKYFTIQTRYNDSYTIQREIDVATETLFPEFDISLYNEDHADFVTGFNANMKKIFVDPPLVFTLIKNNKKLKIELKRGWDWIVTAEKANQLLRLFNLDPNKDDITPSSPQGILTTINYRTLTRKFSKIKKLNWLQENLF</sequence>
<evidence type="ECO:0008006" key="3">
    <source>
        <dbReference type="Google" id="ProtNLM"/>
    </source>
</evidence>
<dbReference type="EMBL" id="BPLQ01006721">
    <property type="protein sequence ID" value="GIY24628.1"/>
    <property type="molecule type" value="Genomic_DNA"/>
</dbReference>
<evidence type="ECO:0000313" key="2">
    <source>
        <dbReference type="Proteomes" id="UP001054837"/>
    </source>
</evidence>
<name>A0AAV4RRV4_9ARAC</name>
<reference evidence="1 2" key="1">
    <citation type="submission" date="2021-06" db="EMBL/GenBank/DDBJ databases">
        <title>Caerostris darwini draft genome.</title>
        <authorList>
            <person name="Kono N."/>
            <person name="Arakawa K."/>
        </authorList>
    </citation>
    <scope>NUCLEOTIDE SEQUENCE [LARGE SCALE GENOMIC DNA]</scope>
</reference>
<gene>
    <name evidence="1" type="primary">AVEN_153485_1</name>
    <name evidence="1" type="ORF">CDAR_572341</name>
</gene>
<evidence type="ECO:0000313" key="1">
    <source>
        <dbReference type="EMBL" id="GIY24628.1"/>
    </source>
</evidence>
<organism evidence="1 2">
    <name type="scientific">Caerostris darwini</name>
    <dbReference type="NCBI Taxonomy" id="1538125"/>
    <lineage>
        <taxon>Eukaryota</taxon>
        <taxon>Metazoa</taxon>
        <taxon>Ecdysozoa</taxon>
        <taxon>Arthropoda</taxon>
        <taxon>Chelicerata</taxon>
        <taxon>Arachnida</taxon>
        <taxon>Araneae</taxon>
        <taxon>Araneomorphae</taxon>
        <taxon>Entelegynae</taxon>
        <taxon>Araneoidea</taxon>
        <taxon>Araneidae</taxon>
        <taxon>Caerostris</taxon>
    </lineage>
</organism>
<accession>A0AAV4RRV4</accession>
<keyword evidence="2" id="KW-1185">Reference proteome</keyword>
<proteinExistence type="predicted"/>
<dbReference type="AlphaFoldDB" id="A0AAV4RRV4"/>
<comment type="caution">
    <text evidence="1">The sequence shown here is derived from an EMBL/GenBank/DDBJ whole genome shotgun (WGS) entry which is preliminary data.</text>
</comment>